<feature type="domain" description="C3H1-type" evidence="6">
    <location>
        <begin position="82"/>
        <end position="109"/>
    </location>
</feature>
<keyword evidence="2 5" id="KW-0863">Zinc-finger</keyword>
<gene>
    <name evidence="7" type="ORF">CEY00_Acc27907</name>
</gene>
<sequence>MISKMLSSTNPAYYEFSEQELARIDPSHYPDLFDETIYESDEFRMYGFKIKRCPRMRSHDWTQCPFAHRGEKARRRDPRRYNYSAVACPDYRNGECRRGETCHFAHGVFEYWLHPAKYRTRACNAGGLCQRKVCFFAHTAEELRDETKYHYVYRVRSNGGDAVGKVPYGGNGATSSSATPLVPVAPTTRVSGNSDFLASLSGLTIREGARTMGDGIFSWCVPESDDDPDIDWITEMVE</sequence>
<dbReference type="InterPro" id="IPR036855">
    <property type="entry name" value="Znf_CCCH_sf"/>
</dbReference>
<dbReference type="SUPFAM" id="SSF90229">
    <property type="entry name" value="CCCH zinc finger"/>
    <property type="match status" value="1"/>
</dbReference>
<dbReference type="InterPro" id="IPR000571">
    <property type="entry name" value="Znf_CCCH"/>
</dbReference>
<evidence type="ECO:0000256" key="3">
    <source>
        <dbReference type="ARBA" id="ARBA00022833"/>
    </source>
</evidence>
<evidence type="ECO:0000256" key="1">
    <source>
        <dbReference type="ARBA" id="ARBA00022723"/>
    </source>
</evidence>
<dbReference type="STRING" id="1590841.A0A2R6PLT2"/>
<keyword evidence="3 5" id="KW-0862">Zinc</keyword>
<feature type="zinc finger region" description="C3H1-type" evidence="5">
    <location>
        <begin position="82"/>
        <end position="109"/>
    </location>
</feature>
<dbReference type="PANTHER" id="PTHR14493">
    <property type="entry name" value="UNKEMPT FAMILY MEMBER"/>
    <property type="match status" value="1"/>
</dbReference>
<dbReference type="Proteomes" id="UP000241394">
    <property type="component" value="Chromosome LG24"/>
</dbReference>
<evidence type="ECO:0000256" key="4">
    <source>
        <dbReference type="ARBA" id="ARBA00023125"/>
    </source>
</evidence>
<keyword evidence="8" id="KW-1185">Reference proteome</keyword>
<proteinExistence type="predicted"/>
<comment type="caution">
    <text evidence="7">The sequence shown here is derived from an EMBL/GenBank/DDBJ whole genome shotgun (WGS) entry which is preliminary data.</text>
</comment>
<dbReference type="AlphaFoldDB" id="A0A2R6PLT2"/>
<dbReference type="InterPro" id="IPR057444">
    <property type="entry name" value="Znf-CCCH_AtC3H23-like"/>
</dbReference>
<dbReference type="PROSITE" id="PS50103">
    <property type="entry name" value="ZF_C3H1"/>
    <property type="match status" value="1"/>
</dbReference>
<dbReference type="InterPro" id="IPR045234">
    <property type="entry name" value="Unkempt-like"/>
</dbReference>
<dbReference type="FunCoup" id="A0A2R6PLT2">
    <property type="interactions" value="9"/>
</dbReference>
<dbReference type="Gramene" id="PSR93295">
    <property type="protein sequence ID" value="PSR93295"/>
    <property type="gene ID" value="CEY00_Acc27907"/>
</dbReference>
<protein>
    <submittedName>
        <fullName evidence="7">Zinc finger CCCH domain-containing protein</fullName>
    </submittedName>
</protein>
<reference evidence="7 8" key="1">
    <citation type="submission" date="2017-07" db="EMBL/GenBank/DDBJ databases">
        <title>An improved, manually edited Actinidia chinensis var. chinensis (kiwifruit) genome highlights the challenges associated with draft genomes and gene prediction in plants.</title>
        <authorList>
            <person name="Pilkington S."/>
            <person name="Crowhurst R."/>
            <person name="Hilario E."/>
            <person name="Nardozza S."/>
            <person name="Fraser L."/>
            <person name="Peng Y."/>
            <person name="Gunaseelan K."/>
            <person name="Simpson R."/>
            <person name="Tahir J."/>
            <person name="Deroles S."/>
            <person name="Templeton K."/>
            <person name="Luo Z."/>
            <person name="Davy M."/>
            <person name="Cheng C."/>
            <person name="Mcneilage M."/>
            <person name="Scaglione D."/>
            <person name="Liu Y."/>
            <person name="Zhang Q."/>
            <person name="Datson P."/>
            <person name="De Silva N."/>
            <person name="Gardiner S."/>
            <person name="Bassett H."/>
            <person name="Chagne D."/>
            <person name="Mccallum J."/>
            <person name="Dzierzon H."/>
            <person name="Deng C."/>
            <person name="Wang Y.-Y."/>
            <person name="Barron N."/>
            <person name="Manako K."/>
            <person name="Bowen J."/>
            <person name="Foster T."/>
            <person name="Erridge Z."/>
            <person name="Tiffin H."/>
            <person name="Waite C."/>
            <person name="Davies K."/>
            <person name="Grierson E."/>
            <person name="Laing W."/>
            <person name="Kirk R."/>
            <person name="Chen X."/>
            <person name="Wood M."/>
            <person name="Montefiori M."/>
            <person name="Brummell D."/>
            <person name="Schwinn K."/>
            <person name="Catanach A."/>
            <person name="Fullerton C."/>
            <person name="Li D."/>
            <person name="Meiyalaghan S."/>
            <person name="Nieuwenhuizen N."/>
            <person name="Read N."/>
            <person name="Prakash R."/>
            <person name="Hunter D."/>
            <person name="Zhang H."/>
            <person name="Mckenzie M."/>
            <person name="Knabel M."/>
            <person name="Harris A."/>
            <person name="Allan A."/>
            <person name="Chen A."/>
            <person name="Janssen B."/>
            <person name="Plunkett B."/>
            <person name="Dwamena C."/>
            <person name="Voogd C."/>
            <person name="Leif D."/>
            <person name="Lafferty D."/>
            <person name="Souleyre E."/>
            <person name="Varkonyi-Gasic E."/>
            <person name="Gambi F."/>
            <person name="Hanley J."/>
            <person name="Yao J.-L."/>
            <person name="Cheung J."/>
            <person name="David K."/>
            <person name="Warren B."/>
            <person name="Marsh K."/>
            <person name="Snowden K."/>
            <person name="Lin-Wang K."/>
            <person name="Brian L."/>
            <person name="Martinez-Sanchez M."/>
            <person name="Wang M."/>
            <person name="Ileperuma N."/>
            <person name="Macnee N."/>
            <person name="Campin R."/>
            <person name="Mcatee P."/>
            <person name="Drummond R."/>
            <person name="Espley R."/>
            <person name="Ireland H."/>
            <person name="Wu R."/>
            <person name="Atkinson R."/>
            <person name="Karunairetnam S."/>
            <person name="Bulley S."/>
            <person name="Chunkath S."/>
            <person name="Hanley Z."/>
            <person name="Storey R."/>
            <person name="Thrimawithana A."/>
            <person name="Thomson S."/>
            <person name="David C."/>
            <person name="Testolin R."/>
        </authorList>
    </citation>
    <scope>NUCLEOTIDE SEQUENCE [LARGE SCALE GENOMIC DNA]</scope>
    <source>
        <strain evidence="8">cv. Red5</strain>
        <tissue evidence="7">Young leaf</tissue>
    </source>
</reference>
<dbReference type="GO" id="GO:0003677">
    <property type="term" value="F:DNA binding"/>
    <property type="evidence" value="ECO:0007669"/>
    <property type="project" value="UniProtKB-KW"/>
</dbReference>
<evidence type="ECO:0000313" key="8">
    <source>
        <dbReference type="Proteomes" id="UP000241394"/>
    </source>
</evidence>
<keyword evidence="1 5" id="KW-0479">Metal-binding</keyword>
<dbReference type="Pfam" id="PF00642">
    <property type="entry name" value="zf-CCCH"/>
    <property type="match status" value="1"/>
</dbReference>
<dbReference type="InParanoid" id="A0A2R6PLT2"/>
<dbReference type="Gene3D" id="3.30.1370.210">
    <property type="match status" value="1"/>
</dbReference>
<evidence type="ECO:0000313" key="7">
    <source>
        <dbReference type="EMBL" id="PSR93295.1"/>
    </source>
</evidence>
<dbReference type="PANTHER" id="PTHR14493:SF109">
    <property type="entry name" value="ZINC FINGER CCCH DOMAIN-CONTAINING PROTEIN 54"/>
    <property type="match status" value="1"/>
</dbReference>
<dbReference type="Pfam" id="PF25512">
    <property type="entry name" value="zf-CCCH_AtC3H23"/>
    <property type="match status" value="1"/>
</dbReference>
<accession>A0A2R6PLT2</accession>
<dbReference type="OrthoDB" id="410307at2759"/>
<evidence type="ECO:0000256" key="5">
    <source>
        <dbReference type="PROSITE-ProRule" id="PRU00723"/>
    </source>
</evidence>
<dbReference type="GO" id="GO:0008270">
    <property type="term" value="F:zinc ion binding"/>
    <property type="evidence" value="ECO:0007669"/>
    <property type="project" value="UniProtKB-KW"/>
</dbReference>
<name>A0A2R6PLT2_ACTCC</name>
<evidence type="ECO:0000256" key="2">
    <source>
        <dbReference type="ARBA" id="ARBA00022771"/>
    </source>
</evidence>
<dbReference type="EMBL" id="NKQK01000024">
    <property type="protein sequence ID" value="PSR93295.1"/>
    <property type="molecule type" value="Genomic_DNA"/>
</dbReference>
<organism evidence="7 8">
    <name type="scientific">Actinidia chinensis var. chinensis</name>
    <name type="common">Chinese soft-hair kiwi</name>
    <dbReference type="NCBI Taxonomy" id="1590841"/>
    <lineage>
        <taxon>Eukaryota</taxon>
        <taxon>Viridiplantae</taxon>
        <taxon>Streptophyta</taxon>
        <taxon>Embryophyta</taxon>
        <taxon>Tracheophyta</taxon>
        <taxon>Spermatophyta</taxon>
        <taxon>Magnoliopsida</taxon>
        <taxon>eudicotyledons</taxon>
        <taxon>Gunneridae</taxon>
        <taxon>Pentapetalae</taxon>
        <taxon>asterids</taxon>
        <taxon>Ericales</taxon>
        <taxon>Actinidiaceae</taxon>
        <taxon>Actinidia</taxon>
    </lineage>
</organism>
<dbReference type="OMA" id="DIDWITE"/>
<reference evidence="8" key="2">
    <citation type="journal article" date="2018" name="BMC Genomics">
        <title>A manually annotated Actinidia chinensis var. chinensis (kiwifruit) genome highlights the challenges associated with draft genomes and gene prediction in plants.</title>
        <authorList>
            <person name="Pilkington S.M."/>
            <person name="Crowhurst R."/>
            <person name="Hilario E."/>
            <person name="Nardozza S."/>
            <person name="Fraser L."/>
            <person name="Peng Y."/>
            <person name="Gunaseelan K."/>
            <person name="Simpson R."/>
            <person name="Tahir J."/>
            <person name="Deroles S.C."/>
            <person name="Templeton K."/>
            <person name="Luo Z."/>
            <person name="Davy M."/>
            <person name="Cheng C."/>
            <person name="McNeilage M."/>
            <person name="Scaglione D."/>
            <person name="Liu Y."/>
            <person name="Zhang Q."/>
            <person name="Datson P."/>
            <person name="De Silva N."/>
            <person name="Gardiner S.E."/>
            <person name="Bassett H."/>
            <person name="Chagne D."/>
            <person name="McCallum J."/>
            <person name="Dzierzon H."/>
            <person name="Deng C."/>
            <person name="Wang Y.Y."/>
            <person name="Barron L."/>
            <person name="Manako K."/>
            <person name="Bowen J."/>
            <person name="Foster T.M."/>
            <person name="Erridge Z.A."/>
            <person name="Tiffin H."/>
            <person name="Waite C.N."/>
            <person name="Davies K.M."/>
            <person name="Grierson E.P."/>
            <person name="Laing W.A."/>
            <person name="Kirk R."/>
            <person name="Chen X."/>
            <person name="Wood M."/>
            <person name="Montefiori M."/>
            <person name="Brummell D.A."/>
            <person name="Schwinn K.E."/>
            <person name="Catanach A."/>
            <person name="Fullerton C."/>
            <person name="Li D."/>
            <person name="Meiyalaghan S."/>
            <person name="Nieuwenhuizen N."/>
            <person name="Read N."/>
            <person name="Prakash R."/>
            <person name="Hunter D."/>
            <person name="Zhang H."/>
            <person name="McKenzie M."/>
            <person name="Knabel M."/>
            <person name="Harris A."/>
            <person name="Allan A.C."/>
            <person name="Gleave A."/>
            <person name="Chen A."/>
            <person name="Janssen B.J."/>
            <person name="Plunkett B."/>
            <person name="Ampomah-Dwamena C."/>
            <person name="Voogd C."/>
            <person name="Leif D."/>
            <person name="Lafferty D."/>
            <person name="Souleyre E.J.F."/>
            <person name="Varkonyi-Gasic E."/>
            <person name="Gambi F."/>
            <person name="Hanley J."/>
            <person name="Yao J.L."/>
            <person name="Cheung J."/>
            <person name="David K.M."/>
            <person name="Warren B."/>
            <person name="Marsh K."/>
            <person name="Snowden K.C."/>
            <person name="Lin-Wang K."/>
            <person name="Brian L."/>
            <person name="Martinez-Sanchez M."/>
            <person name="Wang M."/>
            <person name="Ileperuma N."/>
            <person name="Macnee N."/>
            <person name="Campin R."/>
            <person name="McAtee P."/>
            <person name="Drummond R.S.M."/>
            <person name="Espley R.V."/>
            <person name="Ireland H.S."/>
            <person name="Wu R."/>
            <person name="Atkinson R.G."/>
            <person name="Karunairetnam S."/>
            <person name="Bulley S."/>
            <person name="Chunkath S."/>
            <person name="Hanley Z."/>
            <person name="Storey R."/>
            <person name="Thrimawithana A.H."/>
            <person name="Thomson S."/>
            <person name="David C."/>
            <person name="Testolin R."/>
            <person name="Huang H."/>
            <person name="Hellens R.P."/>
            <person name="Schaffer R.J."/>
        </authorList>
    </citation>
    <scope>NUCLEOTIDE SEQUENCE [LARGE SCALE GENOMIC DNA]</scope>
    <source>
        <strain evidence="8">cv. Red5</strain>
    </source>
</reference>
<dbReference type="SMART" id="SM00356">
    <property type="entry name" value="ZnF_C3H1"/>
    <property type="match status" value="2"/>
</dbReference>
<keyword evidence="4" id="KW-0238">DNA-binding</keyword>
<evidence type="ECO:0000259" key="6">
    <source>
        <dbReference type="PROSITE" id="PS50103"/>
    </source>
</evidence>